<feature type="transmembrane region" description="Helical" evidence="1">
    <location>
        <begin position="18"/>
        <end position="43"/>
    </location>
</feature>
<reference evidence="4 5" key="1">
    <citation type="submission" date="2019-12" db="EMBL/GenBank/DDBJ databases">
        <title>Genomic-based taxomic classification of the family Erythrobacteraceae.</title>
        <authorList>
            <person name="Xu L."/>
        </authorList>
    </citation>
    <scope>NUCLEOTIDE SEQUENCE [LARGE SCALE GENOMIC DNA]</scope>
    <source>
        <strain evidence="4 5">H32</strain>
    </source>
</reference>
<keyword evidence="5" id="KW-1185">Reference proteome</keyword>
<evidence type="ECO:0000259" key="2">
    <source>
        <dbReference type="PROSITE" id="PS50883"/>
    </source>
</evidence>
<dbReference type="SMART" id="SM00052">
    <property type="entry name" value="EAL"/>
    <property type="match status" value="1"/>
</dbReference>
<dbReference type="SMART" id="SM00267">
    <property type="entry name" value="GGDEF"/>
    <property type="match status" value="1"/>
</dbReference>
<dbReference type="Proteomes" id="UP000444401">
    <property type="component" value="Unassembled WGS sequence"/>
</dbReference>
<keyword evidence="1" id="KW-1133">Transmembrane helix</keyword>
<dbReference type="Pfam" id="PF00563">
    <property type="entry name" value="EAL"/>
    <property type="match status" value="1"/>
</dbReference>
<dbReference type="PROSITE" id="PS50887">
    <property type="entry name" value="GGDEF"/>
    <property type="match status" value="1"/>
</dbReference>
<dbReference type="SUPFAM" id="SSF55073">
    <property type="entry name" value="Nucleotide cyclase"/>
    <property type="match status" value="1"/>
</dbReference>
<dbReference type="Gene3D" id="3.30.70.270">
    <property type="match status" value="1"/>
</dbReference>
<dbReference type="SUPFAM" id="SSF141868">
    <property type="entry name" value="EAL domain-like"/>
    <property type="match status" value="1"/>
</dbReference>
<dbReference type="Gene3D" id="3.20.20.450">
    <property type="entry name" value="EAL domain"/>
    <property type="match status" value="1"/>
</dbReference>
<protein>
    <submittedName>
        <fullName evidence="4">EAL domain-containing protein</fullName>
    </submittedName>
</protein>
<dbReference type="InterPro" id="IPR029787">
    <property type="entry name" value="Nucleotide_cyclase"/>
</dbReference>
<organism evidence="4 5">
    <name type="scientific">Pelagerythrobacter marinus</name>
    <dbReference type="NCBI Taxonomy" id="538382"/>
    <lineage>
        <taxon>Bacteria</taxon>
        <taxon>Pseudomonadati</taxon>
        <taxon>Pseudomonadota</taxon>
        <taxon>Alphaproteobacteria</taxon>
        <taxon>Sphingomonadales</taxon>
        <taxon>Erythrobacteraceae</taxon>
        <taxon>Pelagerythrobacter</taxon>
    </lineage>
</organism>
<proteinExistence type="predicted"/>
<evidence type="ECO:0000313" key="4">
    <source>
        <dbReference type="EMBL" id="MXO68096.1"/>
    </source>
</evidence>
<dbReference type="PANTHER" id="PTHR44757">
    <property type="entry name" value="DIGUANYLATE CYCLASE DGCP"/>
    <property type="match status" value="1"/>
</dbReference>
<evidence type="ECO:0000259" key="3">
    <source>
        <dbReference type="PROSITE" id="PS50887"/>
    </source>
</evidence>
<dbReference type="CDD" id="cd01949">
    <property type="entry name" value="GGDEF"/>
    <property type="match status" value="1"/>
</dbReference>
<dbReference type="InterPro" id="IPR052155">
    <property type="entry name" value="Biofilm_reg_signaling"/>
</dbReference>
<dbReference type="InterPro" id="IPR001633">
    <property type="entry name" value="EAL_dom"/>
</dbReference>
<feature type="domain" description="GGDEF" evidence="3">
    <location>
        <begin position="126"/>
        <end position="266"/>
    </location>
</feature>
<dbReference type="RefSeq" id="WP_160732755.1">
    <property type="nucleotide sequence ID" value="NZ_CP139719.1"/>
</dbReference>
<comment type="caution">
    <text evidence="4">The sequence shown here is derived from an EMBL/GenBank/DDBJ whole genome shotgun (WGS) entry which is preliminary data.</text>
</comment>
<dbReference type="EMBL" id="WTYO01000002">
    <property type="protein sequence ID" value="MXO68096.1"/>
    <property type="molecule type" value="Genomic_DNA"/>
</dbReference>
<dbReference type="PROSITE" id="PS50883">
    <property type="entry name" value="EAL"/>
    <property type="match status" value="1"/>
</dbReference>
<dbReference type="CDD" id="cd01948">
    <property type="entry name" value="EAL"/>
    <property type="match status" value="1"/>
</dbReference>
<feature type="transmembrane region" description="Helical" evidence="1">
    <location>
        <begin position="55"/>
        <end position="75"/>
    </location>
</feature>
<evidence type="ECO:0000313" key="5">
    <source>
        <dbReference type="Proteomes" id="UP000444401"/>
    </source>
</evidence>
<feature type="domain" description="EAL" evidence="2">
    <location>
        <begin position="275"/>
        <end position="525"/>
    </location>
</feature>
<name>A0ABW9UTB5_9SPHN</name>
<gene>
    <name evidence="4" type="ORF">GRI72_04545</name>
</gene>
<dbReference type="InterPro" id="IPR043128">
    <property type="entry name" value="Rev_trsase/Diguanyl_cyclase"/>
</dbReference>
<accession>A0ABW9UTB5</accession>
<dbReference type="NCBIfam" id="TIGR00254">
    <property type="entry name" value="GGDEF"/>
    <property type="match status" value="1"/>
</dbReference>
<evidence type="ECO:0000256" key="1">
    <source>
        <dbReference type="SAM" id="Phobius"/>
    </source>
</evidence>
<keyword evidence="1" id="KW-0812">Transmembrane</keyword>
<dbReference type="InterPro" id="IPR000160">
    <property type="entry name" value="GGDEF_dom"/>
</dbReference>
<dbReference type="InterPro" id="IPR035919">
    <property type="entry name" value="EAL_sf"/>
</dbReference>
<keyword evidence="1" id="KW-0472">Membrane</keyword>
<sequence>MAARENNRQNSPRAERDLIAIGIAAAAIIMFVGTGGSVFPQALRSWLGSGEAPDVLLVNALLLNIALIIFGWRRYNELMAEIRQRRAAEEKARQLAQTDPLTGCLNRRSLPPATDALVARHHSDDQAVAFTMIDLDNFKRINDVNGHLAGDEVLRETARRIVALAPAEALVARLGGDEFACVVPYDAAQPERLDRLVQRMIETIAEPIAVSEHEVEATVSVGIATTRAGHPDAAEALDGQELMHRADIAMYNAKKCGKNGYCWFEPQMENELQFRNALETGIREGLVNGEFVPYYEQQIDLENGELTGFEMLARWHSPRLGVVAPDVFIPIAESMGLIAELSEQLIEQALEDAKEWDADLTLSVNISPLQFNDPWFPQRLLKLLVKANFPPQRFEIEITESCLHDNVALVRSMIVSLRNQGIKVNLDDFGTGYSSFAQLRSLPFDRIKIDRSFVSAIGREGGASQIVNAIVSLGQGLGMPITAEGIEDDETLDNLRALGQLKGQGYIYGRPETIEQVRERLEGLGRLARPAEPVDGAGAAELAREAARKKA</sequence>
<dbReference type="Pfam" id="PF00990">
    <property type="entry name" value="GGDEF"/>
    <property type="match status" value="1"/>
</dbReference>
<dbReference type="PANTHER" id="PTHR44757:SF2">
    <property type="entry name" value="BIOFILM ARCHITECTURE MAINTENANCE PROTEIN MBAA"/>
    <property type="match status" value="1"/>
</dbReference>